<protein>
    <submittedName>
        <fullName evidence="7">Mobile element protein</fullName>
    </submittedName>
</protein>
<evidence type="ECO:0000259" key="5">
    <source>
        <dbReference type="PROSITE" id="PS51898"/>
    </source>
</evidence>
<dbReference type="GO" id="GO:0006310">
    <property type="term" value="P:DNA recombination"/>
    <property type="evidence" value="ECO:0007669"/>
    <property type="project" value="UniProtKB-KW"/>
</dbReference>
<dbReference type="Proteomes" id="UP000214720">
    <property type="component" value="Unassembled WGS sequence"/>
</dbReference>
<evidence type="ECO:0000256" key="4">
    <source>
        <dbReference type="PROSITE-ProRule" id="PRU01248"/>
    </source>
</evidence>
<dbReference type="InterPro" id="IPR044068">
    <property type="entry name" value="CB"/>
</dbReference>
<keyword evidence="2 4" id="KW-0238">DNA-binding</keyword>
<dbReference type="InterPro" id="IPR013762">
    <property type="entry name" value="Integrase-like_cat_sf"/>
</dbReference>
<dbReference type="PANTHER" id="PTHR30349">
    <property type="entry name" value="PHAGE INTEGRASE-RELATED"/>
    <property type="match status" value="1"/>
</dbReference>
<feature type="domain" description="Core-binding (CB)" evidence="6">
    <location>
        <begin position="114"/>
        <end position="199"/>
    </location>
</feature>
<evidence type="ECO:0000313" key="7">
    <source>
        <dbReference type="EMBL" id="OXC78311.1"/>
    </source>
</evidence>
<gene>
    <name evidence="7" type="ORF">BSU04_12485</name>
</gene>
<evidence type="ECO:0000313" key="8">
    <source>
        <dbReference type="Proteomes" id="UP000214720"/>
    </source>
</evidence>
<dbReference type="SUPFAM" id="SSF56349">
    <property type="entry name" value="DNA breaking-rejoining enzymes"/>
    <property type="match status" value="1"/>
</dbReference>
<evidence type="ECO:0000256" key="1">
    <source>
        <dbReference type="ARBA" id="ARBA00022908"/>
    </source>
</evidence>
<dbReference type="AlphaFoldDB" id="A0A226X4F3"/>
<dbReference type="InterPro" id="IPR011010">
    <property type="entry name" value="DNA_brk_join_enz"/>
</dbReference>
<dbReference type="GO" id="GO:0015074">
    <property type="term" value="P:DNA integration"/>
    <property type="evidence" value="ECO:0007669"/>
    <property type="project" value="UniProtKB-KW"/>
</dbReference>
<dbReference type="Pfam" id="PF00589">
    <property type="entry name" value="Phage_integrase"/>
    <property type="match status" value="1"/>
</dbReference>
<dbReference type="PROSITE" id="PS51898">
    <property type="entry name" value="TYR_RECOMBINASE"/>
    <property type="match status" value="1"/>
</dbReference>
<dbReference type="PANTHER" id="PTHR30349:SF90">
    <property type="entry name" value="TYROSINE RECOMBINASE XERD"/>
    <property type="match status" value="1"/>
</dbReference>
<dbReference type="Gene3D" id="1.10.443.10">
    <property type="entry name" value="Intergrase catalytic core"/>
    <property type="match status" value="1"/>
</dbReference>
<evidence type="ECO:0000256" key="3">
    <source>
        <dbReference type="ARBA" id="ARBA00023172"/>
    </source>
</evidence>
<dbReference type="InterPro" id="IPR010998">
    <property type="entry name" value="Integrase_recombinase_N"/>
</dbReference>
<dbReference type="GO" id="GO:0003677">
    <property type="term" value="F:DNA binding"/>
    <property type="evidence" value="ECO:0007669"/>
    <property type="project" value="UniProtKB-UniRule"/>
</dbReference>
<accession>A0A226X4F3</accession>
<keyword evidence="3" id="KW-0233">DNA recombination</keyword>
<dbReference type="CDD" id="cd01188">
    <property type="entry name" value="INT_RitA_C_like"/>
    <property type="match status" value="1"/>
</dbReference>
<feature type="domain" description="Tyr recombinase" evidence="5">
    <location>
        <begin position="222"/>
        <end position="405"/>
    </location>
</feature>
<name>A0A226X4F3_CABSO</name>
<dbReference type="OrthoDB" id="662444at2"/>
<dbReference type="InterPro" id="IPR002104">
    <property type="entry name" value="Integrase_catalytic"/>
</dbReference>
<dbReference type="Gene3D" id="1.10.150.130">
    <property type="match status" value="1"/>
</dbReference>
<evidence type="ECO:0000256" key="2">
    <source>
        <dbReference type="ARBA" id="ARBA00023125"/>
    </source>
</evidence>
<organism evidence="7 8">
    <name type="scientific">Caballeronia sordidicola</name>
    <name type="common">Burkholderia sordidicola</name>
    <dbReference type="NCBI Taxonomy" id="196367"/>
    <lineage>
        <taxon>Bacteria</taxon>
        <taxon>Pseudomonadati</taxon>
        <taxon>Pseudomonadota</taxon>
        <taxon>Betaproteobacteria</taxon>
        <taxon>Burkholderiales</taxon>
        <taxon>Burkholderiaceae</taxon>
        <taxon>Caballeronia</taxon>
    </lineage>
</organism>
<dbReference type="PROSITE" id="PS51900">
    <property type="entry name" value="CB"/>
    <property type="match status" value="1"/>
</dbReference>
<reference evidence="8" key="1">
    <citation type="submission" date="2017-01" db="EMBL/GenBank/DDBJ databases">
        <title>Genome Analysis of Deinococcus marmoris KOPRI26562.</title>
        <authorList>
            <person name="Kim J.H."/>
            <person name="Oh H.-M."/>
        </authorList>
    </citation>
    <scope>NUCLEOTIDE SEQUENCE [LARGE SCALE GENOMIC DNA]</scope>
    <source>
        <strain evidence="8">PAMC 26633</strain>
    </source>
</reference>
<sequence length="412" mass="45466">MKYIVHDQAVLSRPPEGPLAAYIGSFARSLSEQGYSAGSMKQQVRIAAGFSRWLEQTGVGVRSICADHAIRYLRYRARHVRPRRGDQAALRHLIDFLRQEQLIPAERVPLPRLPSTERCVQAYVAYLREARALATATIVNYVPFVRGFLEDCFGKGRVTLSRLCAGDVVRFVQRQAPRLQPKRAKLLTAALRSFLRYVRYRGDITLDLAAAVPVVANWSMPSIARGIAPDQTRQLLASIDQRSATGRRDYAILLLLARLGLRSGEVASLELDEIDWSAGRLSVRGKSGHRNELPLPADVGKAIATYLIRGRPRSTCRRVFLRARAPITGFSGASGVGSVVRHALQRAGIDAPTMGAHQFRHGLATEMLCHGASLGEIGELLGHHHPQTTKIYTKVDIKALRTLAVPWPGGVQ</sequence>
<keyword evidence="1" id="KW-0229">DNA integration</keyword>
<dbReference type="EMBL" id="MTHB01000068">
    <property type="protein sequence ID" value="OXC78311.1"/>
    <property type="molecule type" value="Genomic_DNA"/>
</dbReference>
<proteinExistence type="predicted"/>
<dbReference type="RefSeq" id="WP_089160778.1">
    <property type="nucleotide sequence ID" value="NZ_MTHB01000068.1"/>
</dbReference>
<dbReference type="InterPro" id="IPR050090">
    <property type="entry name" value="Tyrosine_recombinase_XerCD"/>
</dbReference>
<evidence type="ECO:0000259" key="6">
    <source>
        <dbReference type="PROSITE" id="PS51900"/>
    </source>
</evidence>
<comment type="caution">
    <text evidence="7">The sequence shown here is derived from an EMBL/GenBank/DDBJ whole genome shotgun (WGS) entry which is preliminary data.</text>
</comment>